<feature type="domain" description="NFACT RNA-binding" evidence="2">
    <location>
        <begin position="57"/>
        <end position="179"/>
    </location>
</feature>
<evidence type="ECO:0000313" key="3">
    <source>
        <dbReference type="EMBL" id="AAR39346.1"/>
    </source>
</evidence>
<dbReference type="InterPro" id="IPR051608">
    <property type="entry name" value="RQC_Subunit_NEMF"/>
</dbReference>
<dbReference type="Proteomes" id="UP000000578">
    <property type="component" value="Chromosome"/>
</dbReference>
<dbReference type="STRING" id="228908.NEQ506"/>
<dbReference type="Pfam" id="PF05670">
    <property type="entry name" value="NFACT-R_1"/>
    <property type="match status" value="1"/>
</dbReference>
<dbReference type="PANTHER" id="PTHR15239">
    <property type="entry name" value="NUCLEAR EXPORT MEDIATOR FACTOR NEMF"/>
    <property type="match status" value="1"/>
</dbReference>
<dbReference type="AlphaFoldDB" id="Q74M68"/>
<dbReference type="KEGG" id="neq:NEQ506"/>
<dbReference type="PANTHER" id="PTHR15239:SF6">
    <property type="entry name" value="RIBOSOME QUALITY CONTROL COMPLEX SUBUNIT NEMF"/>
    <property type="match status" value="1"/>
</dbReference>
<dbReference type="GO" id="GO:0072344">
    <property type="term" value="P:rescue of stalled ribosome"/>
    <property type="evidence" value="ECO:0007669"/>
    <property type="project" value="TreeGrafter"/>
</dbReference>
<dbReference type="BioCyc" id="NEQU228908:GJB6-536-MONOMER"/>
<evidence type="ECO:0000313" key="4">
    <source>
        <dbReference type="Proteomes" id="UP000000578"/>
    </source>
</evidence>
<dbReference type="EMBL" id="AE017199">
    <property type="protein sequence ID" value="AAR39346.1"/>
    <property type="molecule type" value="Genomic_DNA"/>
</dbReference>
<dbReference type="GO" id="GO:0043023">
    <property type="term" value="F:ribosomal large subunit binding"/>
    <property type="evidence" value="ECO:0007669"/>
    <property type="project" value="TreeGrafter"/>
</dbReference>
<keyword evidence="4" id="KW-1185">Reference proteome</keyword>
<proteinExistence type="predicted"/>
<dbReference type="PATRIC" id="fig|228908.8.peg.522"/>
<dbReference type="EnsemblBacteria" id="AAR39346">
    <property type="protein sequence ID" value="AAR39346"/>
    <property type="gene ID" value="NEQ506"/>
</dbReference>
<name>Q74M68_NANEQ</name>
<protein>
    <submittedName>
        <fullName evidence="3">NEQ506</fullName>
    </submittedName>
</protein>
<sequence length="255" mass="29599">MRIRLPLYKPIKEVAEDYYNKAKKIKEKIERAKALLNEELKKEERKKKEIKKEWFMKYRFTFTESGFLVIGGKDANQNERIMKVYRKDGDLVFHADIHGAPFALMLLNNPNADSVEEVIEKYKITETDLMQAAGLSAVYSKAWQEGLASIDVFYVLGKQISKKAPSGEYLKHGSFMVYGKKHYIRVPLRLYIVEKEKVYAVPSIYNGDKYIELIPGDIKKEKIAKKIAELLNVSEDYIKSLLPSGYFRITKIKNI</sequence>
<evidence type="ECO:0000256" key="1">
    <source>
        <dbReference type="SAM" id="Coils"/>
    </source>
</evidence>
<dbReference type="GO" id="GO:0000049">
    <property type="term" value="F:tRNA binding"/>
    <property type="evidence" value="ECO:0007669"/>
    <property type="project" value="TreeGrafter"/>
</dbReference>
<feature type="coiled-coil region" evidence="1">
    <location>
        <begin position="15"/>
        <end position="53"/>
    </location>
</feature>
<dbReference type="InterPro" id="IPR008532">
    <property type="entry name" value="NFACT_RNA-bd"/>
</dbReference>
<dbReference type="HOGENOM" id="CLU_065513_0_0_2"/>
<reference evidence="3 4" key="1">
    <citation type="journal article" date="2003" name="Proc. Natl. Acad. Sci. U.S.A.">
        <title>The genome of Nanoarchaeum equitans: insights into early archaeal evolution and derived parasitism.</title>
        <authorList>
            <person name="Waters E."/>
            <person name="Hohn M.J."/>
            <person name="Ahel I."/>
            <person name="Graham D.E."/>
            <person name="Adams M.D."/>
            <person name="Barnstead M."/>
            <person name="Beeson K.Y."/>
            <person name="Bibbs L."/>
            <person name="Bolanos R."/>
            <person name="Keller M."/>
            <person name="Kretz K."/>
            <person name="Lin X."/>
            <person name="Mathur E."/>
            <person name="Ni J."/>
            <person name="Podar M."/>
            <person name="Richardson T."/>
            <person name="Sutton G.G."/>
            <person name="Simon M."/>
            <person name="Soll D."/>
            <person name="Stetter K.O."/>
            <person name="Short J.M."/>
            <person name="Noordewier M."/>
        </authorList>
    </citation>
    <scope>NUCLEOTIDE SEQUENCE [LARGE SCALE GENOMIC DNA]</scope>
    <source>
        <strain evidence="3 4">Kin4-M</strain>
    </source>
</reference>
<accession>Q74M68</accession>
<evidence type="ECO:0000259" key="2">
    <source>
        <dbReference type="Pfam" id="PF05670"/>
    </source>
</evidence>
<keyword evidence="1" id="KW-0175">Coiled coil</keyword>
<gene>
    <name evidence="3" type="ordered locus">NEQ506</name>
</gene>
<organism evidence="3 4">
    <name type="scientific">Nanoarchaeum equitans (strain Kin4-M)</name>
    <dbReference type="NCBI Taxonomy" id="228908"/>
    <lineage>
        <taxon>Archaea</taxon>
        <taxon>Nanobdellota</taxon>
        <taxon>Candidatus Nanoarchaeia</taxon>
        <taxon>Nanoarchaeales</taxon>
        <taxon>Nanoarchaeaceae</taxon>
        <taxon>Nanoarchaeum</taxon>
    </lineage>
</organism>
<dbReference type="GO" id="GO:1990112">
    <property type="term" value="C:RQC complex"/>
    <property type="evidence" value="ECO:0007669"/>
    <property type="project" value="TreeGrafter"/>
</dbReference>